<evidence type="ECO:0000313" key="2">
    <source>
        <dbReference type="EMBL" id="KMW68961.1"/>
    </source>
</evidence>
<name>A0A0J9ES96_AJEDA</name>
<dbReference type="AlphaFoldDB" id="A0A0J9ES96"/>
<accession>A0A0J9ES96</accession>
<dbReference type="Proteomes" id="UP000007802">
    <property type="component" value="Unassembled WGS sequence"/>
</dbReference>
<dbReference type="EMBL" id="GG749538">
    <property type="protein sequence ID" value="KMW68961.1"/>
    <property type="molecule type" value="Genomic_DNA"/>
</dbReference>
<feature type="region of interest" description="Disordered" evidence="1">
    <location>
        <begin position="97"/>
        <end position="118"/>
    </location>
</feature>
<evidence type="ECO:0000256" key="1">
    <source>
        <dbReference type="SAM" id="MobiDB-lite"/>
    </source>
</evidence>
<organism evidence="2">
    <name type="scientific">Ajellomyces dermatitidis (strain ATCC 18188 / CBS 674.68)</name>
    <name type="common">Blastomyces dermatitidis</name>
    <dbReference type="NCBI Taxonomy" id="653446"/>
    <lineage>
        <taxon>Eukaryota</taxon>
        <taxon>Fungi</taxon>
        <taxon>Dikarya</taxon>
        <taxon>Ascomycota</taxon>
        <taxon>Pezizomycotina</taxon>
        <taxon>Eurotiomycetes</taxon>
        <taxon>Eurotiomycetidae</taxon>
        <taxon>Onygenales</taxon>
        <taxon>Ajellomycetaceae</taxon>
        <taxon>Blastomyces</taxon>
    </lineage>
</organism>
<reference evidence="2" key="1">
    <citation type="submission" date="2010-03" db="EMBL/GenBank/DDBJ databases">
        <title>Annotation of Blastomyces dermatitidis strain ATCC 18188.</title>
        <authorList>
            <consortium name="The Broad Institute Genome Sequencing Platform"/>
            <consortium name="Broad Institute Genome Sequencing Center for Infectious Disease."/>
            <person name="Cuomo C."/>
            <person name="Klein B."/>
            <person name="Sullivan T."/>
            <person name="Heitman J."/>
            <person name="Young S."/>
            <person name="Zeng Q."/>
            <person name="Gargeya S."/>
            <person name="Alvarado L."/>
            <person name="Berlin A.M."/>
            <person name="Chapman S.B."/>
            <person name="Chen Z."/>
            <person name="Freedman E."/>
            <person name="Gellesch M."/>
            <person name="Goldberg J."/>
            <person name="Griggs A."/>
            <person name="Gujja S."/>
            <person name="Heilman E."/>
            <person name="Heiman D."/>
            <person name="Howarth C."/>
            <person name="Mehta T."/>
            <person name="Neiman D."/>
            <person name="Pearson M."/>
            <person name="Roberts A."/>
            <person name="Saif S."/>
            <person name="Shea T."/>
            <person name="Shenoy N."/>
            <person name="Sisk P."/>
            <person name="Stolte C."/>
            <person name="Sykes S."/>
            <person name="White J."/>
            <person name="Yandava C."/>
            <person name="Haas B."/>
            <person name="Nusbaum C."/>
            <person name="Birren B."/>
        </authorList>
    </citation>
    <scope>NUCLEOTIDE SEQUENCE</scope>
    <source>
        <strain evidence="2">ATCC 18188</strain>
    </source>
</reference>
<proteinExistence type="predicted"/>
<feature type="compositionally biased region" description="Polar residues" evidence="1">
    <location>
        <begin position="101"/>
        <end position="118"/>
    </location>
</feature>
<protein>
    <submittedName>
        <fullName evidence="2">Uncharacterized protein</fullName>
    </submittedName>
</protein>
<sequence length="118" mass="12688">MITSSSPSALSLHSIFRSAAHLIPLSDQSLTSSSAVPFFVLSVLPVSPAALQVYNHSFSAHTISDQAYVNMSRFPTNGPRAAAHFHNLIVNERWVPGYPQNPGNQGNANAMNSQQELA</sequence>
<gene>
    <name evidence="2" type="ORF">BDDG_13163</name>
</gene>